<feature type="transmembrane region" description="Helical" evidence="1">
    <location>
        <begin position="189"/>
        <end position="214"/>
    </location>
</feature>
<protein>
    <submittedName>
        <fullName evidence="2">Uncharacterized protein</fullName>
    </submittedName>
</protein>
<accession>A0A3N0V5T6</accession>
<sequence>MGASGQPTTRAGGTAIVGTLKLLWHARAACSLPLPRAYFWQVYAQAHRHALPYVLLGAAIFAVVLFHSLASVLGSAHLTALTTLWQSWVLHIAPLMVALVVLLHAAPLLASDLHQRQRDGGFEGLRLAGYGPAAFPAIPSLYAHAAVAFAMAALGSVTVLLTAMLVTTLQDQTPYSGLLDAVLLALNPWAYLLCSIKAWVLVMGGMLPVCLYAWPGRLRHSERESVQYLATGAIRWAMLGSMLAWAGLALLLHAIGI</sequence>
<evidence type="ECO:0000256" key="1">
    <source>
        <dbReference type="SAM" id="Phobius"/>
    </source>
</evidence>
<name>A0A3N0V5T6_9PROT</name>
<feature type="transmembrane region" description="Helical" evidence="1">
    <location>
        <begin position="88"/>
        <end position="110"/>
    </location>
</feature>
<evidence type="ECO:0000313" key="3">
    <source>
        <dbReference type="Proteomes" id="UP000275137"/>
    </source>
</evidence>
<keyword evidence="1" id="KW-0472">Membrane</keyword>
<dbReference type="Proteomes" id="UP000275137">
    <property type="component" value="Unassembled WGS sequence"/>
</dbReference>
<dbReference type="InterPro" id="IPR030802">
    <property type="entry name" value="Permease_MalE"/>
</dbReference>
<reference evidence="2 3" key="1">
    <citation type="submission" date="2018-10" db="EMBL/GenBank/DDBJ databases">
        <authorList>
            <person name="Chen W.-M."/>
        </authorList>
    </citation>
    <scope>NUCLEOTIDE SEQUENCE [LARGE SCALE GENOMIC DNA]</scope>
    <source>
        <strain evidence="2 3">H-5</strain>
    </source>
</reference>
<organism evidence="2 3">
    <name type="scientific">Pseudomethylobacillus aquaticus</name>
    <dbReference type="NCBI Taxonomy" id="2676064"/>
    <lineage>
        <taxon>Bacteria</taxon>
        <taxon>Pseudomonadati</taxon>
        <taxon>Pseudomonadota</taxon>
        <taxon>Betaproteobacteria</taxon>
        <taxon>Nitrosomonadales</taxon>
        <taxon>Methylophilaceae</taxon>
        <taxon>Pseudomethylobacillus</taxon>
    </lineage>
</organism>
<keyword evidence="1" id="KW-0812">Transmembrane</keyword>
<evidence type="ECO:0000313" key="2">
    <source>
        <dbReference type="EMBL" id="ROH88170.1"/>
    </source>
</evidence>
<feature type="transmembrane region" description="Helical" evidence="1">
    <location>
        <begin position="145"/>
        <end position="169"/>
    </location>
</feature>
<dbReference type="Pfam" id="PF02405">
    <property type="entry name" value="MlaE"/>
    <property type="match status" value="1"/>
</dbReference>
<keyword evidence="1" id="KW-1133">Transmembrane helix</keyword>
<feature type="transmembrane region" description="Helical" evidence="1">
    <location>
        <begin position="53"/>
        <end position="76"/>
    </location>
</feature>
<comment type="caution">
    <text evidence="2">The sequence shown here is derived from an EMBL/GenBank/DDBJ whole genome shotgun (WGS) entry which is preliminary data.</text>
</comment>
<dbReference type="GO" id="GO:0043190">
    <property type="term" value="C:ATP-binding cassette (ABC) transporter complex"/>
    <property type="evidence" value="ECO:0007669"/>
    <property type="project" value="InterPro"/>
</dbReference>
<dbReference type="EMBL" id="RJVP01000001">
    <property type="protein sequence ID" value="ROH88170.1"/>
    <property type="molecule type" value="Genomic_DNA"/>
</dbReference>
<dbReference type="AlphaFoldDB" id="A0A3N0V5T6"/>
<proteinExistence type="predicted"/>
<gene>
    <name evidence="2" type="ORF">ED236_01470</name>
</gene>
<keyword evidence="3" id="KW-1185">Reference proteome</keyword>
<feature type="transmembrane region" description="Helical" evidence="1">
    <location>
        <begin position="234"/>
        <end position="255"/>
    </location>
</feature>